<dbReference type="AlphaFoldDB" id="A0A9P0PW15"/>
<dbReference type="Gene3D" id="3.15.10.50">
    <property type="match status" value="1"/>
</dbReference>
<organism evidence="2 3">
    <name type="scientific">Acanthoscelides obtectus</name>
    <name type="common">Bean weevil</name>
    <name type="synonym">Bruchus obtectus</name>
    <dbReference type="NCBI Taxonomy" id="200917"/>
    <lineage>
        <taxon>Eukaryota</taxon>
        <taxon>Metazoa</taxon>
        <taxon>Ecdysozoa</taxon>
        <taxon>Arthropoda</taxon>
        <taxon>Hexapoda</taxon>
        <taxon>Insecta</taxon>
        <taxon>Pterygota</taxon>
        <taxon>Neoptera</taxon>
        <taxon>Endopterygota</taxon>
        <taxon>Coleoptera</taxon>
        <taxon>Polyphaga</taxon>
        <taxon>Cucujiformia</taxon>
        <taxon>Chrysomeloidea</taxon>
        <taxon>Chrysomelidae</taxon>
        <taxon>Bruchinae</taxon>
        <taxon>Bruchini</taxon>
        <taxon>Acanthoscelides</taxon>
    </lineage>
</organism>
<dbReference type="PROSITE" id="PS51257">
    <property type="entry name" value="PROKAR_LIPOPROTEIN"/>
    <property type="match status" value="1"/>
</dbReference>
<keyword evidence="3" id="KW-1185">Reference proteome</keyword>
<dbReference type="EMBL" id="CAKOFQ010007360">
    <property type="protein sequence ID" value="CAH1999267.1"/>
    <property type="molecule type" value="Genomic_DNA"/>
</dbReference>
<comment type="caution">
    <text evidence="2">The sequence shown here is derived from an EMBL/GenBank/DDBJ whole genome shotgun (WGS) entry which is preliminary data.</text>
</comment>
<evidence type="ECO:0000313" key="3">
    <source>
        <dbReference type="Proteomes" id="UP001152888"/>
    </source>
</evidence>
<protein>
    <submittedName>
        <fullName evidence="2">Uncharacterized protein</fullName>
    </submittedName>
</protein>
<reference evidence="2" key="1">
    <citation type="submission" date="2022-03" db="EMBL/GenBank/DDBJ databases">
        <authorList>
            <person name="Sayadi A."/>
        </authorList>
    </citation>
    <scope>NUCLEOTIDE SEQUENCE</scope>
</reference>
<dbReference type="Pfam" id="PF16984">
    <property type="entry name" value="Grp7_allergen"/>
    <property type="match status" value="1"/>
</dbReference>
<name>A0A9P0PW15_ACAOB</name>
<dbReference type="Proteomes" id="UP001152888">
    <property type="component" value="Unassembled WGS sequence"/>
</dbReference>
<sequence>MKVQSYLAVVFLLLGCSCAENSAPVSISDGFKLRNFQVDGRIQEVGAMLLANAITGDLTKDKSIITAIVDEYTDKLFNNVHNFAIKTGLDPTPLQNISQKFLTERVTLNHGFLHGISTLQRLKTAKLEYSHDKRVLTVQFPIVFSNLSFTYDYELTFVLIKHTGGMTGKIKNFTMDLVLQFDFKTYHAALLKASVLRTGSITLTFQKNIVDIVLNIMSNFVTLILKPILVVAIQGIVAVVAGKLVTVTNQVIDHLIHPNATQVAYAASTLLH</sequence>
<gene>
    <name evidence="2" type="ORF">ACAOBT_LOCUS24887</name>
</gene>
<keyword evidence="1" id="KW-0732">Signal</keyword>
<dbReference type="InterPro" id="IPR038602">
    <property type="entry name" value="Mite_allergen_7_sf"/>
</dbReference>
<evidence type="ECO:0000313" key="2">
    <source>
        <dbReference type="EMBL" id="CAH1999267.1"/>
    </source>
</evidence>
<evidence type="ECO:0000256" key="1">
    <source>
        <dbReference type="SAM" id="SignalP"/>
    </source>
</evidence>
<accession>A0A9P0PW15</accession>
<feature type="signal peptide" evidence="1">
    <location>
        <begin position="1"/>
        <end position="19"/>
    </location>
</feature>
<proteinExistence type="predicted"/>
<dbReference type="InterPro" id="IPR020234">
    <property type="entry name" value="Mite_allergen_group-7"/>
</dbReference>
<dbReference type="OrthoDB" id="6419576at2759"/>
<feature type="chain" id="PRO_5040397085" evidence="1">
    <location>
        <begin position="20"/>
        <end position="272"/>
    </location>
</feature>